<organism evidence="1 2">
    <name type="scientific">Citrobacter koseri</name>
    <name type="common">Citrobacter diversus</name>
    <dbReference type="NCBI Taxonomy" id="545"/>
    <lineage>
        <taxon>Bacteria</taxon>
        <taxon>Pseudomonadati</taxon>
        <taxon>Pseudomonadota</taxon>
        <taxon>Gammaproteobacteria</taxon>
        <taxon>Enterobacterales</taxon>
        <taxon>Enterobacteriaceae</taxon>
        <taxon>Citrobacter</taxon>
    </lineage>
</organism>
<dbReference type="Gene3D" id="3.10.105.10">
    <property type="entry name" value="Dipeptide-binding Protein, Domain 3"/>
    <property type="match status" value="1"/>
</dbReference>
<gene>
    <name evidence="1" type="primary">nikA_2</name>
    <name evidence="1" type="ORF">NCTC11075_02641</name>
</gene>
<dbReference type="Proteomes" id="UP000270272">
    <property type="component" value="Chromosome"/>
</dbReference>
<name>A0A447UMI5_CITKO</name>
<accession>A0A447UMI5</accession>
<sequence>MLALNSAKAPTNELAVREALNYAVNKKIADR</sequence>
<proteinExistence type="predicted"/>
<reference evidence="1 2" key="1">
    <citation type="submission" date="2018-12" db="EMBL/GenBank/DDBJ databases">
        <authorList>
            <consortium name="Pathogen Informatics"/>
        </authorList>
    </citation>
    <scope>NUCLEOTIDE SEQUENCE [LARGE SCALE GENOMIC DNA]</scope>
    <source>
        <strain evidence="1 2">NCTC11075</strain>
    </source>
</reference>
<protein>
    <submittedName>
        <fullName evidence="1">Nickel ABC transporter substrate-binding protein</fullName>
    </submittedName>
</protein>
<evidence type="ECO:0000313" key="1">
    <source>
        <dbReference type="EMBL" id="VEB90774.1"/>
    </source>
</evidence>
<dbReference type="AlphaFoldDB" id="A0A447UMI5"/>
<dbReference type="EMBL" id="LR134204">
    <property type="protein sequence ID" value="VEB90774.1"/>
    <property type="molecule type" value="Genomic_DNA"/>
</dbReference>
<evidence type="ECO:0000313" key="2">
    <source>
        <dbReference type="Proteomes" id="UP000270272"/>
    </source>
</evidence>